<evidence type="ECO:0000259" key="1">
    <source>
        <dbReference type="PROSITE" id="PS50878"/>
    </source>
</evidence>
<proteinExistence type="predicted"/>
<organism evidence="2 3">
    <name type="scientific">Mesorhizobium plurifarium</name>
    <dbReference type="NCBI Taxonomy" id="69974"/>
    <lineage>
        <taxon>Bacteria</taxon>
        <taxon>Pseudomonadati</taxon>
        <taxon>Pseudomonadota</taxon>
        <taxon>Alphaproteobacteria</taxon>
        <taxon>Hyphomicrobiales</taxon>
        <taxon>Phyllobacteriaceae</taxon>
        <taxon>Mesorhizobium</taxon>
    </lineage>
</organism>
<dbReference type="InterPro" id="IPR000477">
    <property type="entry name" value="RT_dom"/>
</dbReference>
<dbReference type="InterPro" id="IPR043128">
    <property type="entry name" value="Rev_trsase/Diguanyl_cyclase"/>
</dbReference>
<gene>
    <name evidence="2" type="ORF">MPL1032_180013</name>
</gene>
<dbReference type="SUPFAM" id="SSF56672">
    <property type="entry name" value="DNA/RNA polymerases"/>
    <property type="match status" value="1"/>
</dbReference>
<dbReference type="Proteomes" id="UP000182888">
    <property type="component" value="Unassembled WGS sequence"/>
</dbReference>
<accession>A0A0K2VT92</accession>
<name>A0A0K2VT92_MESPL</name>
<feature type="domain" description="Reverse transcriptase" evidence="1">
    <location>
        <begin position="1"/>
        <end position="204"/>
    </location>
</feature>
<dbReference type="Pfam" id="PF00078">
    <property type="entry name" value="RVT_1"/>
    <property type="match status" value="1"/>
</dbReference>
<dbReference type="PROSITE" id="PS50878">
    <property type="entry name" value="RT_POL"/>
    <property type="match status" value="1"/>
</dbReference>
<sequence length="251" mass="28099">MTVRFENFDYSFKLGGKPVFKPSDLGRKIGYDIKAQVEEAYQFDPFVFHFLPGGHVAALHTHRQRKIFAPIDIERFFYGIGRNRVMHALRAIGLARSEHYAKWSTVKNPYEQPSYALPYGFVQSPILASLVLMRSPVGEYLRGLPNDILKSVYMDDIALSGDDLELVTVAFNGLLAVLADSGFQINGDKTRPPGPAMDVFNCDLSFGEAVVREDRKIEFYEIDRSGASASAFERYCAAVENGNFAEPAQLP</sequence>
<dbReference type="Gene3D" id="3.30.70.270">
    <property type="match status" value="1"/>
</dbReference>
<evidence type="ECO:0000313" key="2">
    <source>
        <dbReference type="EMBL" id="CDX53493.1"/>
    </source>
</evidence>
<evidence type="ECO:0000313" key="3">
    <source>
        <dbReference type="Proteomes" id="UP000182888"/>
    </source>
</evidence>
<reference evidence="3" key="1">
    <citation type="submission" date="2014-08" db="EMBL/GenBank/DDBJ databases">
        <authorList>
            <person name="Edwards T."/>
        </authorList>
    </citation>
    <scope>NUCLEOTIDE SEQUENCE [LARGE SCALE GENOMIC DNA]</scope>
</reference>
<dbReference type="InterPro" id="IPR043502">
    <property type="entry name" value="DNA/RNA_pol_sf"/>
</dbReference>
<dbReference type="AlphaFoldDB" id="A0A0K2VT92"/>
<dbReference type="EMBL" id="CCND01000010">
    <property type="protein sequence ID" value="CDX53493.1"/>
    <property type="molecule type" value="Genomic_DNA"/>
</dbReference>
<protein>
    <recommendedName>
        <fullName evidence="1">Reverse transcriptase domain-containing protein</fullName>
    </recommendedName>
</protein>